<protein>
    <submittedName>
        <fullName evidence="2">Uncharacterized protein</fullName>
    </submittedName>
</protein>
<evidence type="ECO:0000256" key="1">
    <source>
        <dbReference type="SAM" id="MobiDB-lite"/>
    </source>
</evidence>
<dbReference type="AlphaFoldDB" id="A0A2W2E6V9"/>
<dbReference type="OrthoDB" id="3392397at2"/>
<proteinExistence type="predicted"/>
<gene>
    <name evidence="2" type="ORF">C1I95_24750</name>
</gene>
<feature type="region of interest" description="Disordered" evidence="1">
    <location>
        <begin position="38"/>
        <end position="62"/>
    </location>
</feature>
<comment type="caution">
    <text evidence="2">The sequence shown here is derived from an EMBL/GenBank/DDBJ whole genome shotgun (WGS) entry which is preliminary data.</text>
</comment>
<dbReference type="Proteomes" id="UP000248924">
    <property type="component" value="Unassembled WGS sequence"/>
</dbReference>
<feature type="region of interest" description="Disordered" evidence="1">
    <location>
        <begin position="424"/>
        <end position="468"/>
    </location>
</feature>
<name>A0A2W2E6V9_9ACTN</name>
<accession>A0A2W2E6V9</accession>
<evidence type="ECO:0000313" key="3">
    <source>
        <dbReference type="Proteomes" id="UP000248924"/>
    </source>
</evidence>
<sequence length="468" mass="51791">MSILDQLDRAIDGLCPCGDQPRPGSAYCGPDCEPTHLARDSDTTGPGRWSNRHGPATPARWRPDLAITDDDFGYEPIDAPTHYDGPYFARLLRPRDADALHLRLDDGHRWVGCNIDQFGGEITPALVEQIKAAWPKLERQLGDPRQAVTLDSPMQELLHAMLAPRDEWPPHLVHLIVGGGSSQRIDLSWRRHCGNCGQRGTPINGQRVRPMTVAWTPDDIDPTGLASTVEYCHLCPHCRMPHDGPPLTPTVRPADGPPGVALHLTATADGIRYDRNMRISAQTLARVSAPDAMVQGAWDRMAARILARIAERQDGPSDAELDRRQAAVDSSRLAEMMRSGRVYVAPVGTDLSDLDAWREVGTAGSDGLAAPEWTPDTPDIDREQLRQAVAAMWSATERRMYEAAARMAPAFAAMREAARRLPQPVHAVHDEPPTDPMQRALWLRRNRNTGPAPDRLDGRNRRRNGGRR</sequence>
<dbReference type="RefSeq" id="WP_111217131.1">
    <property type="nucleotide sequence ID" value="NZ_POTY01000192.1"/>
</dbReference>
<keyword evidence="3" id="KW-1185">Reference proteome</keyword>
<reference evidence="2 3" key="1">
    <citation type="submission" date="2018-01" db="EMBL/GenBank/DDBJ databases">
        <title>Draft genome sequence of Jishengella sp. NA12.</title>
        <authorList>
            <person name="Sahin N."/>
            <person name="Ay H."/>
            <person name="Saygin H."/>
        </authorList>
    </citation>
    <scope>NUCLEOTIDE SEQUENCE [LARGE SCALE GENOMIC DNA]</scope>
    <source>
        <strain evidence="2 3">NA12</strain>
    </source>
</reference>
<dbReference type="EMBL" id="POTY01000192">
    <property type="protein sequence ID" value="PZG12955.1"/>
    <property type="molecule type" value="Genomic_DNA"/>
</dbReference>
<organism evidence="2 3">
    <name type="scientific">Micromonospora craterilacus</name>
    <dbReference type="NCBI Taxonomy" id="1655439"/>
    <lineage>
        <taxon>Bacteria</taxon>
        <taxon>Bacillati</taxon>
        <taxon>Actinomycetota</taxon>
        <taxon>Actinomycetes</taxon>
        <taxon>Micromonosporales</taxon>
        <taxon>Micromonosporaceae</taxon>
        <taxon>Micromonospora</taxon>
    </lineage>
</organism>
<evidence type="ECO:0000313" key="2">
    <source>
        <dbReference type="EMBL" id="PZG12955.1"/>
    </source>
</evidence>